<keyword evidence="10" id="KW-1185">Reference proteome</keyword>
<protein>
    <recommendedName>
        <fullName evidence="8">C3H1-type domain-containing protein</fullName>
    </recommendedName>
</protein>
<dbReference type="PANTHER" id="PTHR15725">
    <property type="entry name" value="ZN-FINGER, C-X8-C-X5-C-X3-H TYPE-CONTAINING"/>
    <property type="match status" value="1"/>
</dbReference>
<feature type="domain" description="C3H1-type" evidence="8">
    <location>
        <begin position="85"/>
        <end position="112"/>
    </location>
</feature>
<feature type="region of interest" description="Disordered" evidence="7">
    <location>
        <begin position="63"/>
        <end position="86"/>
    </location>
</feature>
<dbReference type="PROSITE" id="PS50103">
    <property type="entry name" value="ZF_C3H1"/>
    <property type="match status" value="3"/>
</dbReference>
<dbReference type="SUPFAM" id="SSF90229">
    <property type="entry name" value="CCCH zinc finger"/>
    <property type="match status" value="1"/>
</dbReference>
<dbReference type="Pfam" id="PF15663">
    <property type="entry name" value="zf-CCCH_3"/>
    <property type="match status" value="1"/>
</dbReference>
<feature type="region of interest" description="Disordered" evidence="7">
    <location>
        <begin position="114"/>
        <end position="193"/>
    </location>
</feature>
<feature type="region of interest" description="Disordered" evidence="7">
    <location>
        <begin position="219"/>
        <end position="238"/>
    </location>
</feature>
<dbReference type="EMBL" id="CAMGYJ010000003">
    <property type="protein sequence ID" value="CAI0389516.1"/>
    <property type="molecule type" value="Genomic_DNA"/>
</dbReference>
<keyword evidence="5" id="KW-0238">DNA-binding</keyword>
<dbReference type="Proteomes" id="UP001154282">
    <property type="component" value="Unassembled WGS sequence"/>
</dbReference>
<dbReference type="PANTHER" id="PTHR15725:SF0">
    <property type="entry name" value="ZINC FINGER CCCH DOMAIN-CONTAINING PROTEIN 32-LIKE"/>
    <property type="match status" value="1"/>
</dbReference>
<feature type="zinc finger region" description="C3H1-type" evidence="6">
    <location>
        <begin position="85"/>
        <end position="112"/>
    </location>
</feature>
<dbReference type="InterPro" id="IPR000571">
    <property type="entry name" value="Znf_CCCH"/>
</dbReference>
<dbReference type="GO" id="GO:0003729">
    <property type="term" value="F:mRNA binding"/>
    <property type="evidence" value="ECO:0007669"/>
    <property type="project" value="TreeGrafter"/>
</dbReference>
<dbReference type="InterPro" id="IPR036855">
    <property type="entry name" value="Znf_CCCH_sf"/>
</dbReference>
<evidence type="ECO:0000313" key="9">
    <source>
        <dbReference type="EMBL" id="CAI0389516.1"/>
    </source>
</evidence>
<reference evidence="9" key="1">
    <citation type="submission" date="2022-08" db="EMBL/GenBank/DDBJ databases">
        <authorList>
            <person name="Gutierrez-Valencia J."/>
        </authorList>
    </citation>
    <scope>NUCLEOTIDE SEQUENCE</scope>
</reference>
<evidence type="ECO:0000259" key="8">
    <source>
        <dbReference type="PROSITE" id="PS50103"/>
    </source>
</evidence>
<evidence type="ECO:0000256" key="6">
    <source>
        <dbReference type="PROSITE-ProRule" id="PRU00723"/>
    </source>
</evidence>
<evidence type="ECO:0000256" key="7">
    <source>
        <dbReference type="SAM" id="MobiDB-lite"/>
    </source>
</evidence>
<gene>
    <name evidence="9" type="ORF">LITE_LOCUS6276</name>
</gene>
<evidence type="ECO:0000256" key="1">
    <source>
        <dbReference type="ARBA" id="ARBA00022723"/>
    </source>
</evidence>
<keyword evidence="1 6" id="KW-0479">Metal-binding</keyword>
<dbReference type="Pfam" id="PF00642">
    <property type="entry name" value="zf-CCCH"/>
    <property type="match status" value="1"/>
</dbReference>
<feature type="compositionally biased region" description="Low complexity" evidence="7">
    <location>
        <begin position="68"/>
        <end position="84"/>
    </location>
</feature>
<name>A0AAV0HWJ7_9ROSI</name>
<feature type="compositionally biased region" description="Polar residues" evidence="7">
    <location>
        <begin position="129"/>
        <end position="147"/>
    </location>
</feature>
<keyword evidence="3 6" id="KW-0863">Zinc-finger</keyword>
<sequence length="500" mass="56865">MEEELQKRNTDCVYFLASPLTCKKGAECDYRHSEMARLNPRDCWFWLSGTCLNPTCAFRHPPLEKPAEASSESGPAPSQPPQQSNKTSVPCYFHFQGYCSKGEKCTFSHSPDVSSIPTAKTLKPPPPTNNSVVHPADSNNKTLSGTKAASVPAPKVQNNIPLATHQKPSVPKDVVPKSSSLQISAPHGDPAGVLESSDTLLPSESYNEAGSYMGAADQDSEENIDGHVEPEERWESSPGFDVLVDNDEEAEDQNLCYENEQEYMVSLNREEGRERDSNLPFVEYELEERQVEYERRLGSRERRGVDLRDHLRKRRAIDDGEPPFERSMRRRHHDESLPRRDRSRERPYEHGLSERLRGRLASEVGGRNDSDYVIPSRHSPYDRPPRLHHRERRGVPRRPQPPFIPSERDFVPSELRRKPVGRERSVEVSGEFSGPKSLAQIREEKRRVVERNGHYNEDRDDDDMGVIESANFDGPKPLNEILKEKKKLSSFVEYNNGSSN</sequence>
<evidence type="ECO:0000256" key="4">
    <source>
        <dbReference type="ARBA" id="ARBA00022833"/>
    </source>
</evidence>
<feature type="compositionally biased region" description="Basic residues" evidence="7">
    <location>
        <begin position="386"/>
        <end position="396"/>
    </location>
</feature>
<keyword evidence="2" id="KW-0677">Repeat</keyword>
<evidence type="ECO:0000256" key="5">
    <source>
        <dbReference type="ARBA" id="ARBA00023125"/>
    </source>
</evidence>
<keyword evidence="4 6" id="KW-0862">Zinc</keyword>
<dbReference type="AlphaFoldDB" id="A0AAV0HWJ7"/>
<feature type="compositionally biased region" description="Low complexity" evidence="7">
    <location>
        <begin position="167"/>
        <end position="180"/>
    </location>
</feature>
<dbReference type="GO" id="GO:0008270">
    <property type="term" value="F:zinc ion binding"/>
    <property type="evidence" value="ECO:0007669"/>
    <property type="project" value="UniProtKB-KW"/>
</dbReference>
<feature type="compositionally biased region" description="Basic and acidic residues" evidence="7">
    <location>
        <begin position="224"/>
        <end position="235"/>
    </location>
</feature>
<evidence type="ECO:0000256" key="3">
    <source>
        <dbReference type="ARBA" id="ARBA00022771"/>
    </source>
</evidence>
<organism evidence="9 10">
    <name type="scientific">Linum tenue</name>
    <dbReference type="NCBI Taxonomy" id="586396"/>
    <lineage>
        <taxon>Eukaryota</taxon>
        <taxon>Viridiplantae</taxon>
        <taxon>Streptophyta</taxon>
        <taxon>Embryophyta</taxon>
        <taxon>Tracheophyta</taxon>
        <taxon>Spermatophyta</taxon>
        <taxon>Magnoliopsida</taxon>
        <taxon>eudicotyledons</taxon>
        <taxon>Gunneridae</taxon>
        <taxon>Pentapetalae</taxon>
        <taxon>rosids</taxon>
        <taxon>fabids</taxon>
        <taxon>Malpighiales</taxon>
        <taxon>Linaceae</taxon>
        <taxon>Linum</taxon>
    </lineage>
</organism>
<accession>A0AAV0HWJ7</accession>
<feature type="zinc finger region" description="C3H1-type" evidence="6">
    <location>
        <begin position="6"/>
        <end position="35"/>
    </location>
</feature>
<evidence type="ECO:0000313" key="10">
    <source>
        <dbReference type="Proteomes" id="UP001154282"/>
    </source>
</evidence>
<feature type="region of interest" description="Disordered" evidence="7">
    <location>
        <begin position="314"/>
        <end position="439"/>
    </location>
</feature>
<feature type="zinc finger region" description="C3H1-type" evidence="6">
    <location>
        <begin position="37"/>
        <end position="63"/>
    </location>
</feature>
<evidence type="ECO:0000256" key="2">
    <source>
        <dbReference type="ARBA" id="ARBA00022737"/>
    </source>
</evidence>
<dbReference type="GO" id="GO:0003677">
    <property type="term" value="F:DNA binding"/>
    <property type="evidence" value="ECO:0007669"/>
    <property type="project" value="UniProtKB-KW"/>
</dbReference>
<feature type="domain" description="C3H1-type" evidence="8">
    <location>
        <begin position="37"/>
        <end position="63"/>
    </location>
</feature>
<feature type="compositionally biased region" description="Basic and acidic residues" evidence="7">
    <location>
        <begin position="406"/>
        <end position="426"/>
    </location>
</feature>
<dbReference type="SMART" id="SM00356">
    <property type="entry name" value="ZnF_C3H1"/>
    <property type="match status" value="3"/>
</dbReference>
<feature type="domain" description="C3H1-type" evidence="8">
    <location>
        <begin position="6"/>
        <end position="35"/>
    </location>
</feature>
<proteinExistence type="predicted"/>
<dbReference type="InterPro" id="IPR041686">
    <property type="entry name" value="Znf-CCCH_3"/>
</dbReference>
<dbReference type="Gene3D" id="4.10.1000.10">
    <property type="entry name" value="Zinc finger, CCCH-type"/>
    <property type="match status" value="2"/>
</dbReference>
<dbReference type="FunFam" id="4.10.1000.10:FF:000021">
    <property type="entry name" value="Zinc finger CCCH domain-containing protein 17"/>
    <property type="match status" value="1"/>
</dbReference>
<comment type="caution">
    <text evidence="9">The sequence shown here is derived from an EMBL/GenBank/DDBJ whole genome shotgun (WGS) entry which is preliminary data.</text>
</comment>
<feature type="compositionally biased region" description="Basic and acidic residues" evidence="7">
    <location>
        <begin position="323"/>
        <end position="357"/>
    </location>
</feature>